<dbReference type="Gene3D" id="3.40.50.300">
    <property type="entry name" value="P-loop containing nucleotide triphosphate hydrolases"/>
    <property type="match status" value="1"/>
</dbReference>
<dbReference type="EMBL" id="JBBMEI010000006">
    <property type="protein sequence ID" value="MEQ2357366.1"/>
    <property type="molecule type" value="Genomic_DNA"/>
</dbReference>
<proteinExistence type="predicted"/>
<dbReference type="Gene3D" id="3.40.50.10850">
    <property type="entry name" value="Ntrc-like two-domain protein"/>
    <property type="match status" value="1"/>
</dbReference>
<dbReference type="RefSeq" id="WP_349077617.1">
    <property type="nucleotide sequence ID" value="NZ_JBBMEI010000006.1"/>
</dbReference>
<protein>
    <recommendedName>
        <fullName evidence="3">ParA family protein</fullName>
    </recommendedName>
</protein>
<evidence type="ECO:0000313" key="1">
    <source>
        <dbReference type="EMBL" id="MEQ2357366.1"/>
    </source>
</evidence>
<keyword evidence="2" id="KW-1185">Reference proteome</keyword>
<organism evidence="1 2">
    <name type="scientific">Blautia intestinihominis</name>
    <dbReference type="NCBI Taxonomy" id="3133152"/>
    <lineage>
        <taxon>Bacteria</taxon>
        <taxon>Bacillati</taxon>
        <taxon>Bacillota</taxon>
        <taxon>Clostridia</taxon>
        <taxon>Lachnospirales</taxon>
        <taxon>Lachnospiraceae</taxon>
        <taxon>Blautia</taxon>
    </lineage>
</organism>
<reference evidence="1 2" key="1">
    <citation type="submission" date="2024-03" db="EMBL/GenBank/DDBJ databases">
        <title>Human intestinal bacterial collection.</title>
        <authorList>
            <person name="Pauvert C."/>
            <person name="Hitch T.C.A."/>
            <person name="Clavel T."/>
        </authorList>
    </citation>
    <scope>NUCLEOTIDE SEQUENCE [LARGE SCALE GENOMIC DNA]</scope>
    <source>
        <strain evidence="1 2">CLA-AA-H95</strain>
    </source>
</reference>
<dbReference type="Proteomes" id="UP001446032">
    <property type="component" value="Unassembled WGS sequence"/>
</dbReference>
<evidence type="ECO:0000313" key="2">
    <source>
        <dbReference type="Proteomes" id="UP001446032"/>
    </source>
</evidence>
<name>A0ABV1AHE6_9FIRM</name>
<sequence length="340" mass="39068">MKKQIFAVCDLEAEYARNFMEYLNRKNNLPFEVQAFTSVQSLIAYAKETHVELLLISADAMCDEVRELDISKTVILTEGTRPEELDTYAEVYKYQSSAEIVREVMACYGEEKTVFPMQNPALKRKTELFGVYSPLGRCLKTSFAWTLGQILSEERSVLFISLEEYSGLEELMQKKFSCTLSDLLYYVRQKNPGVILKLNSMVQSVGQLDFVPPVQSPEDIRGTSWKDWEYLLQELILHGTYEVVVIDMGNGIEELFQMLDLCKFIYMPICVDPVSKSKIRQFENLLNARDYSEVSEKTVKMKLPFCTVESVSADYPQSLVWSTLGDYVRELLGKGLSYEQ</sequence>
<comment type="caution">
    <text evidence="1">The sequence shown here is derived from an EMBL/GenBank/DDBJ whole genome shotgun (WGS) entry which is preliminary data.</text>
</comment>
<evidence type="ECO:0008006" key="3">
    <source>
        <dbReference type="Google" id="ProtNLM"/>
    </source>
</evidence>
<dbReference type="SUPFAM" id="SSF52540">
    <property type="entry name" value="P-loop containing nucleoside triphosphate hydrolases"/>
    <property type="match status" value="1"/>
</dbReference>
<accession>A0ABV1AHE6</accession>
<dbReference type="InterPro" id="IPR027417">
    <property type="entry name" value="P-loop_NTPase"/>
</dbReference>
<gene>
    <name evidence="1" type="ORF">WMO75_03230</name>
</gene>